<comment type="caution">
    <text evidence="2">The sequence shown here is derived from an EMBL/GenBank/DDBJ whole genome shotgun (WGS) entry which is preliminary data.</text>
</comment>
<reference evidence="2 3" key="1">
    <citation type="submission" date="2019-07" db="EMBL/GenBank/DDBJ databases">
        <title>Genomic Encyclopedia of Type Strains, Phase I: the one thousand microbial genomes (KMG-I) project.</title>
        <authorList>
            <person name="Kyrpides N."/>
        </authorList>
    </citation>
    <scope>NUCLEOTIDE SEQUENCE [LARGE SCALE GENOMIC DNA]</scope>
    <source>
        <strain evidence="2 3">DSM 13558</strain>
    </source>
</reference>
<dbReference type="Proteomes" id="UP000315343">
    <property type="component" value="Unassembled WGS sequence"/>
</dbReference>
<dbReference type="AlphaFoldDB" id="A0A562J8N0"/>
<keyword evidence="1" id="KW-1133">Transmembrane helix</keyword>
<accession>A0A562J8N0</accession>
<organism evidence="2 3">
    <name type="scientific">Sedimentibacter saalensis</name>
    <dbReference type="NCBI Taxonomy" id="130788"/>
    <lineage>
        <taxon>Bacteria</taxon>
        <taxon>Bacillati</taxon>
        <taxon>Bacillota</taxon>
        <taxon>Tissierellia</taxon>
        <taxon>Sedimentibacter</taxon>
    </lineage>
</organism>
<keyword evidence="1" id="KW-0812">Transmembrane</keyword>
<proteinExistence type="predicted"/>
<dbReference type="EMBL" id="VLKH01000006">
    <property type="protein sequence ID" value="TWH79480.1"/>
    <property type="molecule type" value="Genomic_DNA"/>
</dbReference>
<keyword evidence="1" id="KW-0472">Membrane</keyword>
<sequence length="40" mass="4602">MESVYFVLKVYLLGFAASIFIAFIIKLILLVIRQFGKKHA</sequence>
<evidence type="ECO:0000313" key="3">
    <source>
        <dbReference type="Proteomes" id="UP000315343"/>
    </source>
</evidence>
<gene>
    <name evidence="2" type="ORF">LY60_02461</name>
</gene>
<evidence type="ECO:0000256" key="1">
    <source>
        <dbReference type="SAM" id="Phobius"/>
    </source>
</evidence>
<name>A0A562J8N0_9FIRM</name>
<evidence type="ECO:0000313" key="2">
    <source>
        <dbReference type="EMBL" id="TWH79480.1"/>
    </source>
</evidence>
<protein>
    <submittedName>
        <fullName evidence="2">Uncharacterized protein</fullName>
    </submittedName>
</protein>
<feature type="transmembrane region" description="Helical" evidence="1">
    <location>
        <begin position="12"/>
        <end position="32"/>
    </location>
</feature>
<keyword evidence="3" id="KW-1185">Reference proteome</keyword>
<dbReference type="RefSeq" id="WP_281291847.1">
    <property type="nucleotide sequence ID" value="NZ_JAYFNS010000001.1"/>
</dbReference>